<dbReference type="InterPro" id="IPR009326">
    <property type="entry name" value="DUF984"/>
</dbReference>
<sequence length="152" mass="17399">MDERIEQFWQAYLATLPEGRRPTTYRAESWGDNPQLADELAALIISGKKTATCSALWEWEAEGEPIPQVGLKTILLSSVGEPLAVLETTEVSIRAYQEVDAQFAHDEGEGDLTLQSWREGHWRFFDRTLARIGKKPMLDMPLVCERFRVVYR</sequence>
<evidence type="ECO:0000313" key="2">
    <source>
        <dbReference type="EMBL" id="GEM83177.1"/>
    </source>
</evidence>
<dbReference type="InterPro" id="IPR007374">
    <property type="entry name" value="ASCH_domain"/>
</dbReference>
<evidence type="ECO:0000259" key="1">
    <source>
        <dbReference type="SMART" id="SM01022"/>
    </source>
</evidence>
<accession>A0A511R1K6</accession>
<comment type="caution">
    <text evidence="2">The sequence shown here is derived from an EMBL/GenBank/DDBJ whole genome shotgun (WGS) entry which is preliminary data.</text>
</comment>
<gene>
    <name evidence="2" type="ORF">MHY01S_13430</name>
</gene>
<dbReference type="PANTHER" id="PTHR39203">
    <property type="entry name" value="CYTOPLASMIC PROTEIN-RELATED"/>
    <property type="match status" value="1"/>
</dbReference>
<dbReference type="SMART" id="SM01022">
    <property type="entry name" value="ASCH"/>
    <property type="match status" value="1"/>
</dbReference>
<dbReference type="Pfam" id="PF04266">
    <property type="entry name" value="ASCH"/>
    <property type="match status" value="1"/>
</dbReference>
<feature type="domain" description="ASCH" evidence="1">
    <location>
        <begin position="30"/>
        <end position="151"/>
    </location>
</feature>
<evidence type="ECO:0000313" key="3">
    <source>
        <dbReference type="Proteomes" id="UP000321197"/>
    </source>
</evidence>
<dbReference type="Gene3D" id="3.10.400.10">
    <property type="entry name" value="Sulfate adenylyltransferase"/>
    <property type="match status" value="1"/>
</dbReference>
<dbReference type="PANTHER" id="PTHR39203:SF1">
    <property type="entry name" value="CYTOPLASMIC PROTEIN"/>
    <property type="match status" value="1"/>
</dbReference>
<dbReference type="InterPro" id="IPR015947">
    <property type="entry name" value="PUA-like_sf"/>
</dbReference>
<dbReference type="PIRSF" id="PIRSF021320">
    <property type="entry name" value="DUF984"/>
    <property type="match status" value="1"/>
</dbReference>
<dbReference type="EMBL" id="BJXL01000034">
    <property type="protein sequence ID" value="GEM83177.1"/>
    <property type="molecule type" value="Genomic_DNA"/>
</dbReference>
<organism evidence="2 3">
    <name type="scientific">Meiothermus hypogaeus NBRC 106114</name>
    <dbReference type="NCBI Taxonomy" id="1227553"/>
    <lineage>
        <taxon>Bacteria</taxon>
        <taxon>Thermotogati</taxon>
        <taxon>Deinococcota</taxon>
        <taxon>Deinococci</taxon>
        <taxon>Thermales</taxon>
        <taxon>Thermaceae</taxon>
        <taxon>Meiothermus</taxon>
    </lineage>
</organism>
<protein>
    <submittedName>
        <fullName evidence="2">RNA-binding protein</fullName>
    </submittedName>
</protein>
<dbReference type="AlphaFoldDB" id="A0A511R1K6"/>
<dbReference type="CDD" id="cd06553">
    <property type="entry name" value="ASCH_Ef3133_like"/>
    <property type="match status" value="1"/>
</dbReference>
<name>A0A511R1K6_9DEIN</name>
<reference evidence="2 3" key="1">
    <citation type="submission" date="2019-07" db="EMBL/GenBank/DDBJ databases">
        <title>Whole genome shotgun sequence of Meiothermus hypogaeus NBRC 106114.</title>
        <authorList>
            <person name="Hosoyama A."/>
            <person name="Uohara A."/>
            <person name="Ohji S."/>
            <person name="Ichikawa N."/>
        </authorList>
    </citation>
    <scope>NUCLEOTIDE SEQUENCE [LARGE SCALE GENOMIC DNA]</scope>
    <source>
        <strain evidence="2 3">NBRC 106114</strain>
    </source>
</reference>
<dbReference type="OrthoDB" id="9807542at2"/>
<dbReference type="RefSeq" id="WP_119341419.1">
    <property type="nucleotide sequence ID" value="NZ_BJXL01000034.1"/>
</dbReference>
<proteinExistence type="predicted"/>
<dbReference type="SUPFAM" id="SSF88697">
    <property type="entry name" value="PUA domain-like"/>
    <property type="match status" value="1"/>
</dbReference>
<dbReference type="Proteomes" id="UP000321197">
    <property type="component" value="Unassembled WGS sequence"/>
</dbReference>